<dbReference type="GO" id="GO:0005524">
    <property type="term" value="F:ATP binding"/>
    <property type="evidence" value="ECO:0007669"/>
    <property type="project" value="UniProtKB-UniRule"/>
</dbReference>
<feature type="binding site" evidence="5">
    <location>
        <position position="100"/>
    </location>
    <ligand>
        <name>ATP</name>
        <dbReference type="ChEBI" id="CHEBI:30616"/>
    </ligand>
</feature>
<sequence>MAIELRCPRGHPWEFDDGDTRDAKGNFVCPVCGIEWTLTATVVQSPDDIRAIQAELSPPPPVNASQPIPGFEIQGVLGSGGMGTVYKARHVKMDRVVALKVPHADRMDLASRLRVQAEARAAAHLQHPGIVQVFEVGETDGRPYLVLEFCPGGSLARRLTGTPLAPRVAAEVVAAVAVAVGHAHRAGVIHRDLKPDNILLGAEPQTAERKGRDSTIIATTLYPMLKVADFGLARRTEDQSQTQTGTVMGTPCYMAPEQARGDVRHVGPPADVYALGAVLYELLTGRPPFKGTTPMDTLDQVCTRDPIPPSRLQPTVPRDLETVALACLRKGSEKRYPTAVELADDLKRFLTGRPVLARPVGWPERLVKRARRNPVLSALLLLLVLAIAAGVGVAGWKQVRLIAERDRARSHFQMSMRAIDELLTEVAEQDLAAEPRAEQTRRALLEKAMRFYQELLSVEAGDPSVAWEAARAARRTGDIYRLLGRYPDARTAYDQAAARFEKLRLAGRDDAEFWREVALVHNWRGEVCRLTEQLDAAEAEYTTAAEIQSRLRVASPDAPAPALDLAQSFYNRGIVAGQKGRYADAEAHFRRAADALFPPDRAPPEQRQHTARIAINLSDVLRKAGRPADAAAAALSAVGNLDALIAAHPSRPDYRHERAAAEINLAIARSAAGERDAAIAAAADARRRLEELVREFPSTPLYRVDLARVCTTMAELEYARNRKVAETHTRAAIGHWEAVLAIRPNVPSDHGELGIALGNLGRLSAARPAEAREHLTRGIPEVLTALRANPDDADFRQSLRQQARDLADLLVRAGDDVAVAQEAERIRDGLPAHHFGAWRAVCFLARAAATAGKIPAPLEETARRADAFAKQAIAIVRKGNATLLAGLLDDPDCDPIRKLPAFREALRRPDK</sequence>
<dbReference type="InterPro" id="IPR011990">
    <property type="entry name" value="TPR-like_helical_dom_sf"/>
</dbReference>
<evidence type="ECO:0000256" key="6">
    <source>
        <dbReference type="SAM" id="Phobius"/>
    </source>
</evidence>
<dbReference type="PROSITE" id="PS50011">
    <property type="entry name" value="PROTEIN_KINASE_DOM"/>
    <property type="match status" value="1"/>
</dbReference>
<reference evidence="9" key="1">
    <citation type="submission" date="2019-08" db="EMBL/GenBank/DDBJ databases">
        <title>Limnoglobus roseus gen. nov., sp. nov., a novel freshwater planctomycete with a giant genome from the family Gemmataceae.</title>
        <authorList>
            <person name="Kulichevskaya I.S."/>
            <person name="Naumoff D.G."/>
            <person name="Miroshnikov K."/>
            <person name="Ivanova A."/>
            <person name="Philippov D.A."/>
            <person name="Hakobyan A."/>
            <person name="Rijpstra I.C."/>
            <person name="Sinninghe Damste J.S."/>
            <person name="Liesack W."/>
            <person name="Dedysh S.N."/>
        </authorList>
    </citation>
    <scope>NUCLEOTIDE SEQUENCE [LARGE SCALE GENOMIC DNA]</scope>
    <source>
        <strain evidence="9">PX52</strain>
    </source>
</reference>
<dbReference type="EMBL" id="CP042425">
    <property type="protein sequence ID" value="QEL16502.1"/>
    <property type="molecule type" value="Genomic_DNA"/>
</dbReference>
<dbReference type="InterPro" id="IPR019734">
    <property type="entry name" value="TPR_rpt"/>
</dbReference>
<dbReference type="SUPFAM" id="SSF48452">
    <property type="entry name" value="TPR-like"/>
    <property type="match status" value="1"/>
</dbReference>
<dbReference type="Proteomes" id="UP000324974">
    <property type="component" value="Chromosome"/>
</dbReference>
<dbReference type="RefSeq" id="WP_149111226.1">
    <property type="nucleotide sequence ID" value="NZ_CP042425.1"/>
</dbReference>
<keyword evidence="6" id="KW-0812">Transmembrane</keyword>
<dbReference type="SUPFAM" id="SSF56112">
    <property type="entry name" value="Protein kinase-like (PK-like)"/>
    <property type="match status" value="1"/>
</dbReference>
<feature type="domain" description="Protein kinase" evidence="7">
    <location>
        <begin position="71"/>
        <end position="350"/>
    </location>
</feature>
<dbReference type="Gene3D" id="1.25.40.10">
    <property type="entry name" value="Tetratricopeptide repeat domain"/>
    <property type="match status" value="3"/>
</dbReference>
<keyword evidence="8" id="KW-0723">Serine/threonine-protein kinase</keyword>
<dbReference type="Pfam" id="PF00069">
    <property type="entry name" value="Pkinase"/>
    <property type="match status" value="1"/>
</dbReference>
<dbReference type="SMART" id="SM00028">
    <property type="entry name" value="TPR"/>
    <property type="match status" value="4"/>
</dbReference>
<keyword evidence="6" id="KW-0472">Membrane</keyword>
<evidence type="ECO:0000313" key="9">
    <source>
        <dbReference type="Proteomes" id="UP000324974"/>
    </source>
</evidence>
<evidence type="ECO:0000256" key="3">
    <source>
        <dbReference type="ARBA" id="ARBA00022777"/>
    </source>
</evidence>
<dbReference type="KEGG" id="lrs:PX52LOC_03461"/>
<keyword evidence="1" id="KW-0808">Transferase</keyword>
<dbReference type="InterPro" id="IPR017441">
    <property type="entry name" value="Protein_kinase_ATP_BS"/>
</dbReference>
<dbReference type="InterPro" id="IPR000719">
    <property type="entry name" value="Prot_kinase_dom"/>
</dbReference>
<proteinExistence type="predicted"/>
<keyword evidence="2 5" id="KW-0547">Nucleotide-binding</keyword>
<dbReference type="PANTHER" id="PTHR43289">
    <property type="entry name" value="MITOGEN-ACTIVATED PROTEIN KINASE KINASE KINASE 20-RELATED"/>
    <property type="match status" value="1"/>
</dbReference>
<dbReference type="AlphaFoldDB" id="A0A5C1AFJ3"/>
<name>A0A5C1AFJ3_9BACT</name>
<dbReference type="Gene3D" id="1.10.510.10">
    <property type="entry name" value="Transferase(Phosphotransferase) domain 1"/>
    <property type="match status" value="1"/>
</dbReference>
<evidence type="ECO:0000256" key="1">
    <source>
        <dbReference type="ARBA" id="ARBA00022679"/>
    </source>
</evidence>
<evidence type="ECO:0000256" key="5">
    <source>
        <dbReference type="PROSITE-ProRule" id="PRU10141"/>
    </source>
</evidence>
<protein>
    <submittedName>
        <fullName evidence="8">Serine/threonine protein kinase</fullName>
    </submittedName>
</protein>
<dbReference type="Gene3D" id="3.30.200.20">
    <property type="entry name" value="Phosphorylase Kinase, domain 1"/>
    <property type="match status" value="1"/>
</dbReference>
<evidence type="ECO:0000256" key="4">
    <source>
        <dbReference type="ARBA" id="ARBA00022840"/>
    </source>
</evidence>
<evidence type="ECO:0000259" key="7">
    <source>
        <dbReference type="PROSITE" id="PS50011"/>
    </source>
</evidence>
<feature type="transmembrane region" description="Helical" evidence="6">
    <location>
        <begin position="375"/>
        <end position="396"/>
    </location>
</feature>
<dbReference type="PROSITE" id="PS00107">
    <property type="entry name" value="PROTEIN_KINASE_ATP"/>
    <property type="match status" value="1"/>
</dbReference>
<keyword evidence="9" id="KW-1185">Reference proteome</keyword>
<keyword evidence="3 8" id="KW-0418">Kinase</keyword>
<dbReference type="InterPro" id="IPR008271">
    <property type="entry name" value="Ser/Thr_kinase_AS"/>
</dbReference>
<keyword evidence="4 5" id="KW-0067">ATP-binding</keyword>
<organism evidence="8 9">
    <name type="scientific">Limnoglobus roseus</name>
    <dbReference type="NCBI Taxonomy" id="2598579"/>
    <lineage>
        <taxon>Bacteria</taxon>
        <taxon>Pseudomonadati</taxon>
        <taxon>Planctomycetota</taxon>
        <taxon>Planctomycetia</taxon>
        <taxon>Gemmatales</taxon>
        <taxon>Gemmataceae</taxon>
        <taxon>Limnoglobus</taxon>
    </lineage>
</organism>
<dbReference type="GO" id="GO:0004674">
    <property type="term" value="F:protein serine/threonine kinase activity"/>
    <property type="evidence" value="ECO:0007669"/>
    <property type="project" value="UniProtKB-KW"/>
</dbReference>
<accession>A0A5C1AFJ3</accession>
<dbReference type="PROSITE" id="PS00108">
    <property type="entry name" value="PROTEIN_KINASE_ST"/>
    <property type="match status" value="1"/>
</dbReference>
<gene>
    <name evidence="8" type="ORF">PX52LOC_03461</name>
</gene>
<evidence type="ECO:0000313" key="8">
    <source>
        <dbReference type="EMBL" id="QEL16502.1"/>
    </source>
</evidence>
<dbReference type="CDD" id="cd14014">
    <property type="entry name" value="STKc_PknB_like"/>
    <property type="match status" value="1"/>
</dbReference>
<dbReference type="InterPro" id="IPR011009">
    <property type="entry name" value="Kinase-like_dom_sf"/>
</dbReference>
<dbReference type="OrthoDB" id="225358at2"/>
<dbReference type="SMART" id="SM00220">
    <property type="entry name" value="S_TKc"/>
    <property type="match status" value="1"/>
</dbReference>
<keyword evidence="6" id="KW-1133">Transmembrane helix</keyword>
<dbReference type="PANTHER" id="PTHR43289:SF6">
    <property type="entry name" value="SERINE_THREONINE-PROTEIN KINASE NEKL-3"/>
    <property type="match status" value="1"/>
</dbReference>
<evidence type="ECO:0000256" key="2">
    <source>
        <dbReference type="ARBA" id="ARBA00022741"/>
    </source>
</evidence>